<dbReference type="Proteomes" id="UP000183104">
    <property type="component" value="Unassembled WGS sequence"/>
</dbReference>
<accession>A0A0P9ES27</accession>
<protein>
    <recommendedName>
        <fullName evidence="2">YhdP central domain-containing protein</fullName>
    </recommendedName>
</protein>
<dbReference type="InterPro" id="IPR011836">
    <property type="entry name" value="YhdP"/>
</dbReference>
<dbReference type="Pfam" id="PF13116">
    <property type="entry name" value="YhdP"/>
    <property type="match status" value="2"/>
</dbReference>
<dbReference type="PANTHER" id="PTHR38690">
    <property type="entry name" value="PROTEASE-RELATED"/>
    <property type="match status" value="1"/>
</dbReference>
<name>A0A0P9ES27_9GAMM</name>
<dbReference type="STRING" id="381306.AN478_01955"/>
<keyword evidence="1" id="KW-0812">Transmembrane</keyword>
<organism evidence="3 4">
    <name type="scientific">Thiohalorhabdus denitrificans</name>
    <dbReference type="NCBI Taxonomy" id="381306"/>
    <lineage>
        <taxon>Bacteria</taxon>
        <taxon>Pseudomonadati</taxon>
        <taxon>Pseudomonadota</taxon>
        <taxon>Gammaproteobacteria</taxon>
        <taxon>Thiohalorhabdales</taxon>
        <taxon>Thiohalorhabdaceae</taxon>
        <taxon>Thiohalorhabdus</taxon>
    </lineage>
</organism>
<feature type="transmembrane region" description="Helical" evidence="1">
    <location>
        <begin position="21"/>
        <end position="42"/>
    </location>
</feature>
<dbReference type="InterPro" id="IPR025263">
    <property type="entry name" value="YhdP_central"/>
</dbReference>
<proteinExistence type="predicted"/>
<dbReference type="PANTHER" id="PTHR38690:SF1">
    <property type="entry name" value="PROTEASE"/>
    <property type="match status" value="1"/>
</dbReference>
<keyword evidence="1" id="KW-1133">Transmembrane helix</keyword>
<feature type="domain" description="YhdP central" evidence="2">
    <location>
        <begin position="277"/>
        <end position="1083"/>
    </location>
</feature>
<dbReference type="AlphaFoldDB" id="A0A0P9ES27"/>
<gene>
    <name evidence="3" type="ORF">SAMN05661077_1581</name>
</gene>
<dbReference type="OrthoDB" id="9762238at2"/>
<dbReference type="RefSeq" id="WP_054964942.1">
    <property type="nucleotide sequence ID" value="NZ_FMUN01000004.1"/>
</dbReference>
<dbReference type="EMBL" id="FMUN01000004">
    <property type="protein sequence ID" value="SCY24857.1"/>
    <property type="molecule type" value="Genomic_DNA"/>
</dbReference>
<evidence type="ECO:0000313" key="4">
    <source>
        <dbReference type="Proteomes" id="UP000183104"/>
    </source>
</evidence>
<keyword evidence="1" id="KW-0472">Membrane</keyword>
<evidence type="ECO:0000313" key="3">
    <source>
        <dbReference type="EMBL" id="SCY24857.1"/>
    </source>
</evidence>
<keyword evidence="4" id="KW-1185">Reference proteome</keyword>
<feature type="domain" description="YhdP central" evidence="2">
    <location>
        <begin position="17"/>
        <end position="178"/>
    </location>
</feature>
<reference evidence="4" key="1">
    <citation type="submission" date="2016-10" db="EMBL/GenBank/DDBJ databases">
        <authorList>
            <person name="Varghese N."/>
        </authorList>
    </citation>
    <scope>NUCLEOTIDE SEQUENCE [LARGE SCALE GENOMIC DNA]</scope>
    <source>
        <strain evidence="4">HL 19</strain>
    </source>
</reference>
<sequence>MTEPGSSLPFPWWLRPTFWRWVLRAVVALLLLLVALAAWILLYPPSLAPVRTELQELASSRIDRPVAFEELSWTWVGGLKVRVSGVEVGGHSLRVERVRVGVELLPLLRGEVRLQELELVGLNLELEHGAAGRLSAGGLRVDPEENRVFGLLDRFQRIRIVDSRLRWRDRGPAEPVHVTLRDWQVDLERMPEGHRVDARGSLEQGVVGARGRIGRFGAGPPGWELDAQVFGSALSPEPLRPYLGVEGPERIRGNLAFLAAVTGSVEEGLRAEGSAHLTEAGLRWPAALRGPINALDAGGRFRYRWGREGQDLTVRDLELSLGGVRLTGGGELRMEAAGGAPRVDLELEGEPAALEDLAPLLRIRALPRSGRDWLQRALAGRLRATRLEVRGPLERFPFPEGEGRFRLEAEVADATLDYRPGWPELQDVAGTLTVDGTRLGFAAHAGRVLEAELGRLEVSVPDLTADPPRLRLNGNLDLRLADGIRFLERAGLAEAGLLGPGVLAGRGRLDLGMDVRLAGGSKPEVFGQLRLDGAAYRPAPGWPALVGVQGKVDFQGPHIRADGLQGRLLGEPVRLGLERAPEEAFRARVEGTLPARALRGTAERLGRGHPLLRRVTGDLGTRLTVVAGEGQRRIRARLDLEEAALAFPEPLFNGIGQGGSLELSGDLGGAPELRLRLRNAGRDWRARWAQDGGDAGIAVGFDRPAPEPEAGTLRLRGNLGTVALQRWVRLAGELAPGTGGDWEPPRLEADLRVGKVRWGARDLYAGWVEARGDPAPDGYRLHGALEGDRGAGRYLWQHRREDVDRAVLRIRRLKLPGLGSWSGGGDAGGLGPADIAPVNLRVTADRIDMDGPVLRDLRMEADLSAERWMLPALEARIGKTELGLQGAWTAERDRTLLQMDLATQDLGRWLRDVGIYPSMKGGAGTVEAALSWPSHPLAFDRGRLDGVVDLAVREGEIEELHFLSKALSTLNVLDWPQQAVRGFRDLGRSGLVYRDLSGGAVIADGVLTIQEMALDSAALRLAVRGGVDLGARTYDLGLHLQPLQTLDRVVSAVPLVGYLLTGREKAFATLDYRVEGPWDDPQVGAVNPSEQPDFMEVLLDRIKRMQWEDLAPWR</sequence>
<evidence type="ECO:0000256" key="1">
    <source>
        <dbReference type="SAM" id="Phobius"/>
    </source>
</evidence>
<evidence type="ECO:0000259" key="2">
    <source>
        <dbReference type="Pfam" id="PF13116"/>
    </source>
</evidence>